<organism evidence="1 2">
    <name type="scientific">Georgenia yuyongxinii</name>
    <dbReference type="NCBI Taxonomy" id="2589797"/>
    <lineage>
        <taxon>Bacteria</taxon>
        <taxon>Bacillati</taxon>
        <taxon>Actinomycetota</taxon>
        <taxon>Actinomycetes</taxon>
        <taxon>Micrococcales</taxon>
        <taxon>Bogoriellaceae</taxon>
        <taxon>Georgenia</taxon>
    </lineage>
</organism>
<reference evidence="1 2" key="1">
    <citation type="submission" date="2019-05" db="EMBL/GenBank/DDBJ databases">
        <title>Georgenia *** sp. nov., and Georgenia *** sp. nov., isolated from the intestinal contents of plateau pika (Ochotona curzoniae) in the Qinghai-Tibet plateau of China.</title>
        <authorList>
            <person name="Tian Z."/>
        </authorList>
    </citation>
    <scope>NUCLEOTIDE SEQUENCE [LARGE SCALE GENOMIC DNA]</scope>
    <source>
        <strain evidence="1 2">Z443</strain>
    </source>
</reference>
<proteinExistence type="predicted"/>
<sequence length="216" mass="22471">MATTVSQVDVAVTCGVEGVFLINHGADYKKLVRCLAAVRDAHPSIVLGANFIRLGLAESLSTLAEDHDATALVDALWTDDARKEWSPDGLDTIALMREKTGWRGAHFGGIAFKYQAPVSDAELEPLAALAADRTDVPTTSGPGTGKSADPSKLAAIRRGAGMTTPLAIASGVTTENIHSILPVVDFVLVATGIAAPDGRISPTRLREMLAVASDAG</sequence>
<evidence type="ECO:0000313" key="1">
    <source>
        <dbReference type="EMBL" id="QDC25689.1"/>
    </source>
</evidence>
<protein>
    <recommendedName>
        <fullName evidence="3">Phosphoribosylanthranilate isomerase</fullName>
    </recommendedName>
</protein>
<dbReference type="EMBL" id="CP040915">
    <property type="protein sequence ID" value="QDC25689.1"/>
    <property type="molecule type" value="Genomic_DNA"/>
</dbReference>
<dbReference type="AlphaFoldDB" id="A0A5B8C4J6"/>
<evidence type="ECO:0000313" key="2">
    <source>
        <dbReference type="Proteomes" id="UP000314616"/>
    </source>
</evidence>
<dbReference type="OrthoDB" id="7738696at2"/>
<dbReference type="Proteomes" id="UP000314616">
    <property type="component" value="Chromosome"/>
</dbReference>
<dbReference type="SUPFAM" id="SSF51366">
    <property type="entry name" value="Ribulose-phoshate binding barrel"/>
    <property type="match status" value="1"/>
</dbReference>
<evidence type="ECO:0008006" key="3">
    <source>
        <dbReference type="Google" id="ProtNLM"/>
    </source>
</evidence>
<name>A0A5B8C4J6_9MICO</name>
<accession>A0A5B8C4J6</accession>
<dbReference type="RefSeq" id="WP_139929939.1">
    <property type="nucleotide sequence ID" value="NZ_CP040915.1"/>
</dbReference>
<gene>
    <name evidence="1" type="ORF">FE374_14680</name>
</gene>
<dbReference type="InterPro" id="IPR011060">
    <property type="entry name" value="RibuloseP-bd_barrel"/>
</dbReference>
<dbReference type="KEGG" id="gyu:FE374_14680"/>